<evidence type="ECO:0000256" key="2">
    <source>
        <dbReference type="ARBA" id="ARBA00010333"/>
    </source>
</evidence>
<dbReference type="EMBL" id="CP063310">
    <property type="protein sequence ID" value="QOS69751.1"/>
    <property type="molecule type" value="Genomic_DNA"/>
</dbReference>
<dbReference type="GO" id="GO:0030313">
    <property type="term" value="C:cell envelope"/>
    <property type="evidence" value="ECO:0007669"/>
    <property type="project" value="UniProtKB-SubCell"/>
</dbReference>
<dbReference type="KEGG" id="egd:GS424_007925"/>
<dbReference type="PROSITE" id="PS51257">
    <property type="entry name" value="PROKAR_LIPOPROTEIN"/>
    <property type="match status" value="1"/>
</dbReference>
<protein>
    <submittedName>
        <fullName evidence="6">Transporter substrate-binding domain-containing protein</fullName>
    </submittedName>
</protein>
<evidence type="ECO:0000259" key="5">
    <source>
        <dbReference type="SMART" id="SM00062"/>
    </source>
</evidence>
<dbReference type="Pfam" id="PF00497">
    <property type="entry name" value="SBP_bac_3"/>
    <property type="match status" value="1"/>
</dbReference>
<dbReference type="AlphaFoldDB" id="A0A6L7IQ76"/>
<dbReference type="PROSITE" id="PS01039">
    <property type="entry name" value="SBP_BACTERIAL_3"/>
    <property type="match status" value="1"/>
</dbReference>
<dbReference type="InterPro" id="IPR018313">
    <property type="entry name" value="SBP_3_CS"/>
</dbReference>
<dbReference type="PANTHER" id="PTHR35936">
    <property type="entry name" value="MEMBRANE-BOUND LYTIC MUREIN TRANSGLYCOSYLASE F"/>
    <property type="match status" value="1"/>
</dbReference>
<keyword evidence="3" id="KW-0732">Signal</keyword>
<dbReference type="PANTHER" id="PTHR35936:SF34">
    <property type="entry name" value="ABC TRANSPORTER EXTRACELLULAR-BINDING PROTEIN YCKB-RELATED"/>
    <property type="match status" value="1"/>
</dbReference>
<evidence type="ECO:0000256" key="4">
    <source>
        <dbReference type="RuleBase" id="RU003744"/>
    </source>
</evidence>
<evidence type="ECO:0000313" key="6">
    <source>
        <dbReference type="EMBL" id="QOS69751.1"/>
    </source>
</evidence>
<proteinExistence type="inferred from homology"/>
<reference evidence="6 7" key="1">
    <citation type="submission" date="2020-10" db="EMBL/GenBank/DDBJ databases">
        <title>Eggerthella sp. nov., isolated from human feces.</title>
        <authorList>
            <person name="Yajun G."/>
        </authorList>
    </citation>
    <scope>NUCLEOTIDE SEQUENCE [LARGE SCALE GENOMIC DNA]</scope>
    <source>
        <strain evidence="6 7">HF-1101</strain>
    </source>
</reference>
<dbReference type="SMART" id="SM00062">
    <property type="entry name" value="PBPb"/>
    <property type="match status" value="1"/>
</dbReference>
<dbReference type="InterPro" id="IPR001638">
    <property type="entry name" value="Solute-binding_3/MltF_N"/>
</dbReference>
<comment type="similarity">
    <text evidence="2 4">Belongs to the bacterial solute-binding protein 3 family.</text>
</comment>
<accession>A0A6L7IQ76</accession>
<evidence type="ECO:0000256" key="1">
    <source>
        <dbReference type="ARBA" id="ARBA00004196"/>
    </source>
</evidence>
<name>A0A6L7IQ76_9ACTN</name>
<dbReference type="RefSeq" id="WP_160941654.1">
    <property type="nucleotide sequence ID" value="NZ_CP063310.1"/>
</dbReference>
<feature type="domain" description="Solute-binding protein family 3/N-terminal" evidence="5">
    <location>
        <begin position="44"/>
        <end position="280"/>
    </location>
</feature>
<evidence type="ECO:0000313" key="7">
    <source>
        <dbReference type="Proteomes" id="UP000478463"/>
    </source>
</evidence>
<dbReference type="Proteomes" id="UP000478463">
    <property type="component" value="Chromosome"/>
</dbReference>
<sequence>MRKIRGGARATLLLAVLLLSCALAGLAGCASASDDKGTASNGETLRVGVRSDVVGFGYLNDDTGKYYGLEIDIANEMAERMGYGAVEFVSVLPENRKDMLQNGEVDCLVACYSIAESRQKNFDFSPAYYSDDSIVMVENSALIDGVDALEGKTLGTMSGSNTAPQLVIKLTEAGFTSGEALSANEDNSDVVFDTFHLVQMASYQELSKALEEGAIDAACMDGSIAKTYLDADRSILDFTIDTQEYGVATQKDSALSQPVSAAIQGMLDDGTIAQLTDKWD</sequence>
<evidence type="ECO:0000256" key="3">
    <source>
        <dbReference type="ARBA" id="ARBA00022729"/>
    </source>
</evidence>
<dbReference type="SUPFAM" id="SSF53850">
    <property type="entry name" value="Periplasmic binding protein-like II"/>
    <property type="match status" value="1"/>
</dbReference>
<dbReference type="Gene3D" id="3.40.190.10">
    <property type="entry name" value="Periplasmic binding protein-like II"/>
    <property type="match status" value="2"/>
</dbReference>
<comment type="subcellular location">
    <subcellularLocation>
        <location evidence="1">Cell envelope</location>
    </subcellularLocation>
</comment>
<organism evidence="6 7">
    <name type="scientific">Eggerthella guodeyinii</name>
    <dbReference type="NCBI Taxonomy" id="2690837"/>
    <lineage>
        <taxon>Bacteria</taxon>
        <taxon>Bacillati</taxon>
        <taxon>Actinomycetota</taxon>
        <taxon>Coriobacteriia</taxon>
        <taxon>Eggerthellales</taxon>
        <taxon>Eggerthellaceae</taxon>
        <taxon>Eggerthella</taxon>
    </lineage>
</organism>
<gene>
    <name evidence="6" type="ORF">GS424_007925</name>
</gene>